<comment type="caution">
    <text evidence="6">The sequence shown here is derived from an EMBL/GenBank/DDBJ whole genome shotgun (WGS) entry which is preliminary data.</text>
</comment>
<evidence type="ECO:0000256" key="4">
    <source>
        <dbReference type="RuleBase" id="RU000384"/>
    </source>
</evidence>
<proteinExistence type="inferred from homology"/>
<dbReference type="PANTHER" id="PTHR43407:SF1">
    <property type="entry name" value="LENGSIN"/>
    <property type="match status" value="1"/>
</dbReference>
<evidence type="ECO:0000256" key="1">
    <source>
        <dbReference type="ARBA" id="ARBA00009897"/>
    </source>
</evidence>
<dbReference type="AlphaFoldDB" id="A0A1V4IC15"/>
<accession>A0A1V4IC15</accession>
<dbReference type="InterPro" id="IPR014746">
    <property type="entry name" value="Gln_synth/guanido_kin_cat_dom"/>
</dbReference>
<dbReference type="GO" id="GO:0006542">
    <property type="term" value="P:glutamine biosynthetic process"/>
    <property type="evidence" value="ECO:0007669"/>
    <property type="project" value="TreeGrafter"/>
</dbReference>
<dbReference type="GO" id="GO:0005737">
    <property type="term" value="C:cytoplasm"/>
    <property type="evidence" value="ECO:0007669"/>
    <property type="project" value="TreeGrafter"/>
</dbReference>
<keyword evidence="6" id="KW-0436">Ligase</keyword>
<dbReference type="EC" id="6.3.1.2" evidence="2"/>
<dbReference type="GO" id="GO:0004356">
    <property type="term" value="F:glutamine synthetase activity"/>
    <property type="evidence" value="ECO:0007669"/>
    <property type="project" value="UniProtKB-EC"/>
</dbReference>
<dbReference type="PANTHER" id="PTHR43407">
    <property type="entry name" value="GLUTAMINE SYNTHETASE"/>
    <property type="match status" value="1"/>
</dbReference>
<gene>
    <name evidence="6" type="primary">glnA_1</name>
    <name evidence="6" type="ORF">CLOTH_04480</name>
</gene>
<sequence length="642" mass="73376">MTNHFKEHNVLSNLVYSIPKEYHDMEYLKQILSSHPEIQFVSFMGVDLRGNDTDEKIPISVFIDDMNELLKFGIQTDGSSVVLHNIATLNNAKVEIIPDLDATWFVDYNFDYMNDENNMPVGTLRIPSFLMHDGKYVCSRSILKKSVQHFKTTLMELMKENKNILEQIGVDNLSDIQEILLTSATELEFWVKTPEDKADEEKLSTSQNLKEQYWKRTEGVVRTALEKTIWIMEKYGLNPEMGHKEVGGIRSTIGVTGKQTHIMEQLEIDWKYSDALSAADNELIVRNIVTDIFNSYGLEVTFAAKPIEGVAGSGKHTHLGVSLKLKSGKTVNLFSPLDPKQDYLSSIGFGALMGLLKNYEVVGPFASSSNDSFNRLKPGFEAPICIVSSLGKSVDVPSRNRSILVGLIRDLSNPLSTRFELRSPNPLSNTYLVIAASYQTMLDGIKYAVNSAKTSTELEREFSKSSLDDAEYLESSRQYRSEEDVFEHYTNEERNNLFGIPPATVWESIKLFEQFPDKTNVLLSGDVFSDEIIDSYKAAAIDQWITELESRIISDFTELVRSCFKLHTSEDVSDLDVVMWEKIHKLRWYLMKDKIDEKSLFTEIRDAIKDKNYDLVSQLQLKAYEKVRELKDLYHTYKRNLF</sequence>
<evidence type="ECO:0000256" key="3">
    <source>
        <dbReference type="PROSITE-ProRule" id="PRU01331"/>
    </source>
</evidence>
<evidence type="ECO:0000313" key="6">
    <source>
        <dbReference type="EMBL" id="OPJ57165.1"/>
    </source>
</evidence>
<dbReference type="EMBL" id="MZGW01000001">
    <property type="protein sequence ID" value="OPJ57165.1"/>
    <property type="molecule type" value="Genomic_DNA"/>
</dbReference>
<feature type="domain" description="GS catalytic" evidence="5">
    <location>
        <begin position="139"/>
        <end position="563"/>
    </location>
</feature>
<dbReference type="InterPro" id="IPR008146">
    <property type="entry name" value="Gln_synth_cat_dom"/>
</dbReference>
<dbReference type="SMART" id="SM01230">
    <property type="entry name" value="Gln-synt_C"/>
    <property type="match status" value="1"/>
</dbReference>
<evidence type="ECO:0000259" key="5">
    <source>
        <dbReference type="PROSITE" id="PS51987"/>
    </source>
</evidence>
<dbReference type="Gene3D" id="3.30.590.10">
    <property type="entry name" value="Glutamine synthetase/guanido kinase, catalytic domain"/>
    <property type="match status" value="1"/>
</dbReference>
<dbReference type="Pfam" id="PF00120">
    <property type="entry name" value="Gln-synt_C"/>
    <property type="match status" value="1"/>
</dbReference>
<evidence type="ECO:0000313" key="7">
    <source>
        <dbReference type="Proteomes" id="UP000190140"/>
    </source>
</evidence>
<dbReference type="GO" id="GO:0019740">
    <property type="term" value="P:nitrogen utilization"/>
    <property type="evidence" value="ECO:0007669"/>
    <property type="project" value="TreeGrafter"/>
</dbReference>
<evidence type="ECO:0000256" key="2">
    <source>
        <dbReference type="ARBA" id="ARBA00012937"/>
    </source>
</evidence>
<dbReference type="GO" id="GO:0016020">
    <property type="term" value="C:membrane"/>
    <property type="evidence" value="ECO:0007669"/>
    <property type="project" value="TreeGrafter"/>
</dbReference>
<keyword evidence="7" id="KW-1185">Reference proteome</keyword>
<name>A0A1V4IC15_9FIRM</name>
<reference evidence="6 7" key="1">
    <citation type="submission" date="2017-03" db="EMBL/GenBank/DDBJ databases">
        <title>Genome sequence of Clostridium thermoalcaliphilum DSM 7309.</title>
        <authorList>
            <person name="Poehlein A."/>
            <person name="Daniel R."/>
        </authorList>
    </citation>
    <scope>NUCLEOTIDE SEQUENCE [LARGE SCALE GENOMIC DNA]</scope>
    <source>
        <strain evidence="6 7">DSM 7309</strain>
    </source>
</reference>
<organism evidence="6 7">
    <name type="scientific">Alkalithermobacter paradoxus</name>
    <dbReference type="NCBI Taxonomy" id="29349"/>
    <lineage>
        <taxon>Bacteria</taxon>
        <taxon>Bacillati</taxon>
        <taxon>Bacillota</taxon>
        <taxon>Clostridia</taxon>
        <taxon>Peptostreptococcales</taxon>
        <taxon>Tepidibacteraceae</taxon>
        <taxon>Alkalithermobacter</taxon>
    </lineage>
</organism>
<dbReference type="PROSITE" id="PS51987">
    <property type="entry name" value="GS_CATALYTIC"/>
    <property type="match status" value="1"/>
</dbReference>
<dbReference type="Proteomes" id="UP000190140">
    <property type="component" value="Unassembled WGS sequence"/>
</dbReference>
<dbReference type="STRING" id="29349.CLOTH_04480"/>
<protein>
    <recommendedName>
        <fullName evidence="2">glutamine synthetase</fullName>
        <ecNumber evidence="2">6.3.1.2</ecNumber>
    </recommendedName>
</protein>
<dbReference type="SUPFAM" id="SSF55931">
    <property type="entry name" value="Glutamine synthetase/guanido kinase"/>
    <property type="match status" value="1"/>
</dbReference>
<comment type="similarity">
    <text evidence="1 3 4">Belongs to the glutamine synthetase family.</text>
</comment>